<dbReference type="SUPFAM" id="SSF51735">
    <property type="entry name" value="NAD(P)-binding Rossmann-fold domains"/>
    <property type="match status" value="1"/>
</dbReference>
<protein>
    <recommendedName>
        <fullName evidence="2">Pyrroline-5-carboxylate reductase catalytic N-terminal domain-containing protein</fullName>
    </recommendedName>
</protein>
<dbReference type="InterPro" id="IPR028939">
    <property type="entry name" value="P5C_Rdtase_cat_N"/>
</dbReference>
<evidence type="ECO:0000313" key="4">
    <source>
        <dbReference type="Proteomes" id="UP000199120"/>
    </source>
</evidence>
<dbReference type="InterPro" id="IPR036291">
    <property type="entry name" value="NAD(P)-bd_dom_sf"/>
</dbReference>
<evidence type="ECO:0000256" key="1">
    <source>
        <dbReference type="ARBA" id="ARBA00023002"/>
    </source>
</evidence>
<evidence type="ECO:0000313" key="3">
    <source>
        <dbReference type="EMBL" id="SEL77689.1"/>
    </source>
</evidence>
<dbReference type="AlphaFoldDB" id="A0A1H7SZN3"/>
<dbReference type="Proteomes" id="UP000199120">
    <property type="component" value="Unassembled WGS sequence"/>
</dbReference>
<keyword evidence="1" id="KW-0560">Oxidoreductase</keyword>
<accession>A0A1H7SZN3</accession>
<dbReference type="RefSeq" id="WP_090550159.1">
    <property type="nucleotide sequence ID" value="NZ_FNSR01000002.1"/>
</dbReference>
<evidence type="ECO:0000259" key="2">
    <source>
        <dbReference type="Pfam" id="PF03807"/>
    </source>
</evidence>
<dbReference type="InterPro" id="IPR051267">
    <property type="entry name" value="STEAP_metalloreductase"/>
</dbReference>
<name>A0A1H7SZN3_9BURK</name>
<feature type="domain" description="Pyrroline-5-carboxylate reductase catalytic N-terminal" evidence="2">
    <location>
        <begin position="2"/>
        <end position="91"/>
    </location>
</feature>
<dbReference type="Gene3D" id="3.40.50.720">
    <property type="entry name" value="NAD(P)-binding Rossmann-like Domain"/>
    <property type="match status" value="1"/>
</dbReference>
<keyword evidence="4" id="KW-1185">Reference proteome</keyword>
<organism evidence="3 4">
    <name type="scientific">Paraburkholderia caballeronis</name>
    <dbReference type="NCBI Taxonomy" id="416943"/>
    <lineage>
        <taxon>Bacteria</taxon>
        <taxon>Pseudomonadati</taxon>
        <taxon>Pseudomonadota</taxon>
        <taxon>Betaproteobacteria</taxon>
        <taxon>Burkholderiales</taxon>
        <taxon>Burkholderiaceae</taxon>
        <taxon>Paraburkholderia</taxon>
    </lineage>
</organism>
<dbReference type="GO" id="GO:0016491">
    <property type="term" value="F:oxidoreductase activity"/>
    <property type="evidence" value="ECO:0007669"/>
    <property type="project" value="UniProtKB-KW"/>
</dbReference>
<gene>
    <name evidence="3" type="ORF">SAMN05192542_113126</name>
</gene>
<dbReference type="STRING" id="416943.SAMN05445871_5001"/>
<dbReference type="PANTHER" id="PTHR14239">
    <property type="entry name" value="DUDULIN-RELATED"/>
    <property type="match status" value="1"/>
</dbReference>
<sequence length="205" mass="21207">MKIGVIGAATVGMTLAVRLAAAGHEVSVASRRGPQNLSTLLADSGVPLTPATTGQAMEADVVFLAVPWTRVRDVLTPGIAWGGRILVDTTNIFLSYAPDFRVDDLHGESGSEIVARLAPSARVVKAFNTLPFAKMFAPAPSGLQRVIPVAGDDDVAVSVVAGLIEAMGLHPLGLGSLADGGRRMEVGGPFSGFELLTPIGREVRA</sequence>
<dbReference type="Pfam" id="PF03807">
    <property type="entry name" value="F420_oxidored"/>
    <property type="match status" value="1"/>
</dbReference>
<dbReference type="EMBL" id="FOAJ01000013">
    <property type="protein sequence ID" value="SEL77689.1"/>
    <property type="molecule type" value="Genomic_DNA"/>
</dbReference>
<reference evidence="4" key="1">
    <citation type="submission" date="2016-10" db="EMBL/GenBank/DDBJ databases">
        <authorList>
            <person name="Varghese N."/>
            <person name="Submissions S."/>
        </authorList>
    </citation>
    <scope>NUCLEOTIDE SEQUENCE [LARGE SCALE GENOMIC DNA]</scope>
    <source>
        <strain evidence="4">LMG 26416</strain>
    </source>
</reference>
<dbReference type="OrthoDB" id="5499754at2"/>
<proteinExistence type="predicted"/>